<organism evidence="1 2">
    <name type="scientific">Pectobacterium phage POP72</name>
    <dbReference type="NCBI Taxonomy" id="1965269"/>
    <lineage>
        <taxon>Viruses</taxon>
        <taxon>Duplodnaviria</taxon>
        <taxon>Heunggongvirae</taxon>
        <taxon>Uroviricota</taxon>
        <taxon>Caudoviricetes</taxon>
        <taxon>Autographivirales</taxon>
        <taxon>Autosignataviridae</taxon>
        <taxon>Molineuxvirinae</taxon>
        <taxon>Axomammavirus</taxon>
        <taxon>Axomammavirus PP1</taxon>
    </lineage>
</organism>
<name>A0A2R2V1R0_9CAUD</name>
<dbReference type="Proteomes" id="UP000244377">
    <property type="component" value="Genome"/>
</dbReference>
<evidence type="ECO:0000313" key="2">
    <source>
        <dbReference type="Proteomes" id="UP000244377"/>
    </source>
</evidence>
<reference evidence="1 2" key="1">
    <citation type="submission" date="2017-03" db="EMBL/GenBank/DDBJ databases">
        <authorList>
            <person name="Afonso C.L."/>
            <person name="Miller P.J."/>
            <person name="Scott M.A."/>
            <person name="Spackman E."/>
            <person name="Goraichik I."/>
            <person name="Dimitrov K.M."/>
            <person name="Suarez D.L."/>
            <person name="Swayne D.E."/>
        </authorList>
    </citation>
    <scope>NUCLEOTIDE SEQUENCE [LARGE SCALE GENOMIC DNA]</scope>
</reference>
<protein>
    <submittedName>
        <fullName evidence="1">Uncharacterized protein</fullName>
    </submittedName>
</protein>
<accession>A0A2R2V1R0</accession>
<sequence length="64" mass="7703">MKSNMPEEGQFVALWKFGGHLWSRVMRWQNGELYQYTPCDISDDWELVEPDVFFQDVTDVRFIN</sequence>
<proteinExistence type="predicted"/>
<gene>
    <name evidence="1" type="ORF">POP72_005</name>
</gene>
<evidence type="ECO:0000313" key="1">
    <source>
        <dbReference type="EMBL" id="ARB10921.1"/>
    </source>
</evidence>
<dbReference type="EMBL" id="KY744566">
    <property type="protein sequence ID" value="ARB10921.1"/>
    <property type="molecule type" value="Genomic_DNA"/>
</dbReference>